<dbReference type="RefSeq" id="WP_173948947.1">
    <property type="nucleotide sequence ID" value="NZ_CP102846.1"/>
</dbReference>
<keyword evidence="2" id="KW-0614">Plasmid</keyword>
<dbReference type="PANTHER" id="PTHR33099">
    <property type="entry name" value="FE2OG DIOXYGENASE DOMAIN-CONTAINING PROTEIN"/>
    <property type="match status" value="1"/>
</dbReference>
<evidence type="ECO:0000259" key="1">
    <source>
        <dbReference type="Pfam" id="PF13640"/>
    </source>
</evidence>
<organism evidence="2 3">
    <name type="scientific">Microvirga terrae</name>
    <dbReference type="NCBI Taxonomy" id="2740529"/>
    <lineage>
        <taxon>Bacteria</taxon>
        <taxon>Pseudomonadati</taxon>
        <taxon>Pseudomonadota</taxon>
        <taxon>Alphaproteobacteria</taxon>
        <taxon>Hyphomicrobiales</taxon>
        <taxon>Methylobacteriaceae</taxon>
        <taxon>Microvirga</taxon>
    </lineage>
</organism>
<dbReference type="Proteomes" id="UP001017257">
    <property type="component" value="Plasmid pR24_1"/>
</dbReference>
<name>A0ABY5S1S1_9HYPH</name>
<evidence type="ECO:0000313" key="2">
    <source>
        <dbReference type="EMBL" id="UVF22474.1"/>
    </source>
</evidence>
<accession>A0ABY5S1S1</accession>
<gene>
    <name evidence="2" type="ORF">HPT29_025315</name>
</gene>
<keyword evidence="3" id="KW-1185">Reference proteome</keyword>
<sequence length="761" mass="83755">MSSLTSELAAVLTTVRRPGDFFASGTIEFLAPQLEVDGVGPIALPLLQLQAKQLIAAAERAPYGRGEQTLVDTAVRRTWQIGPDQVRIQGRGWVRTLNTILTRACDGLGVTEPVQAEFYKLLLYDEGSFFASHRDTEKAPGMFATLVVVLPSTSTGGELLVRHRDREVRLDLHSSDPSEVAFAAFYADCVHEVLPVTSGIRLALIYNLMRLGPGRLPEPPSYSNQKTRIAALLQAWGADLSRATSDAPEKLIVPLEHAYTPAELGFGALKGADAAAAAVLRAAAQVADCDLHLALIVVEESGSADYTGYSSSYRRWSEPDEDEFEEVEVLDRSIALSTWRRPDDQPSVLGEIPVGDDELCPPDALDDLEPDEEHFHEATGNEGASFERTYRRAALVLWPRERFLAVLCQAGVAVTLPYLADLTERWLSSGEDHTSSLWREAHELSGHMISSWHGQERYPSREKAPTHATQMLLLLIQLRDRTRLEAFLATIAAGSGVYTEGDNEAIVQALGVLSPQRAAALTRQIIAGNASTSLTACGNLLARLAAAGGNGRQADLSGAATALVDALPSDPQHAPSAWFWWQDRSVKPHLVIDLLEALCRIDRRLAEEAAGHMLTWPQTYDLDTVLIPAMRDLVRSKIAQEPAVQRLRDACLEHLRARITEPLAPPHNWSRASVLSCQCQHCAELSRFLADPERKTWAFKAVEADRSHVEQTIQRAHCDVDVTTDRRGRPYTLVCTKNQASYDRRAKQRRKDIEDATHLGG</sequence>
<protein>
    <submittedName>
        <fullName evidence="2">2OG-Fe(II) oxygenase</fullName>
    </submittedName>
</protein>
<dbReference type="PANTHER" id="PTHR33099:SF7">
    <property type="entry name" value="MYND-TYPE DOMAIN-CONTAINING PROTEIN"/>
    <property type="match status" value="1"/>
</dbReference>
<feature type="domain" description="Prolyl 4-hydroxylase alpha subunit Fe(2+) 2OG dioxygenase" evidence="1">
    <location>
        <begin position="120"/>
        <end position="206"/>
    </location>
</feature>
<dbReference type="EMBL" id="CP102846">
    <property type="protein sequence ID" value="UVF22474.1"/>
    <property type="molecule type" value="Genomic_DNA"/>
</dbReference>
<dbReference type="Pfam" id="PF13640">
    <property type="entry name" value="2OG-FeII_Oxy_3"/>
    <property type="match status" value="1"/>
</dbReference>
<geneLocation type="plasmid" evidence="2 3">
    <name>pR24_1</name>
</geneLocation>
<dbReference type="Gene3D" id="2.60.120.620">
    <property type="entry name" value="q2cbj1_9rhob like domain"/>
    <property type="match status" value="1"/>
</dbReference>
<proteinExistence type="predicted"/>
<dbReference type="InterPro" id="IPR044862">
    <property type="entry name" value="Pro_4_hyd_alph_FE2OG_OXY"/>
</dbReference>
<evidence type="ECO:0000313" key="3">
    <source>
        <dbReference type="Proteomes" id="UP001017257"/>
    </source>
</evidence>
<reference evidence="2" key="1">
    <citation type="submission" date="2022-08" db="EMBL/GenBank/DDBJ databases">
        <title>Microvirga terrae sp. nov., isolated from soil.</title>
        <authorList>
            <person name="Kim K.H."/>
            <person name="Seo Y.L."/>
            <person name="Kim J.M."/>
            <person name="Lee J.K."/>
            <person name="Han D.M."/>
            <person name="Jeon C.O."/>
        </authorList>
    </citation>
    <scope>NUCLEOTIDE SEQUENCE</scope>
    <source>
        <strain evidence="2">R24</strain>
        <plasmid evidence="2">pR24_1</plasmid>
    </source>
</reference>